<feature type="chain" id="PRO_5042255150" evidence="1">
    <location>
        <begin position="33"/>
        <end position="447"/>
    </location>
</feature>
<dbReference type="Gene3D" id="3.40.720.10">
    <property type="entry name" value="Alkaline Phosphatase, subunit A"/>
    <property type="match status" value="1"/>
</dbReference>
<dbReference type="Proteomes" id="UP000061468">
    <property type="component" value="Chromosome"/>
</dbReference>
<dbReference type="GO" id="GO:0016787">
    <property type="term" value="F:hydrolase activity"/>
    <property type="evidence" value="ECO:0007669"/>
    <property type="project" value="UniProtKB-ARBA"/>
</dbReference>
<dbReference type="PANTHER" id="PTHR10151:SF120">
    <property type="entry name" value="BIS(5'-ADENOSYL)-TRIPHOSPHATASE"/>
    <property type="match status" value="1"/>
</dbReference>
<dbReference type="SUPFAM" id="SSF53649">
    <property type="entry name" value="Alkaline phosphatase-like"/>
    <property type="match status" value="1"/>
</dbReference>
<dbReference type="AlphaFoldDB" id="A0AAC9ACQ6"/>
<dbReference type="Gene3D" id="3.30.1360.180">
    <property type="match status" value="1"/>
</dbReference>
<name>A0AAC9ACQ6_9ALTE</name>
<reference evidence="2 3" key="1">
    <citation type="submission" date="2015-12" db="EMBL/GenBank/DDBJ databases">
        <title>Intraspecies pangenome expansion in the marine bacterium Alteromonas.</title>
        <authorList>
            <person name="Lopez-Perez M."/>
            <person name="Rodriguez-Valera F."/>
        </authorList>
    </citation>
    <scope>NUCLEOTIDE SEQUENCE [LARGE SCALE GENOMIC DNA]</scope>
    <source>
        <strain evidence="2 3">UM8</strain>
    </source>
</reference>
<evidence type="ECO:0000313" key="3">
    <source>
        <dbReference type="Proteomes" id="UP000061468"/>
    </source>
</evidence>
<dbReference type="EMBL" id="CP013928">
    <property type="protein sequence ID" value="AMJ77424.1"/>
    <property type="molecule type" value="Genomic_DNA"/>
</dbReference>
<dbReference type="InterPro" id="IPR002591">
    <property type="entry name" value="Phosphodiest/P_Trfase"/>
</dbReference>
<dbReference type="PANTHER" id="PTHR10151">
    <property type="entry name" value="ECTONUCLEOTIDE PYROPHOSPHATASE/PHOSPHODIESTERASE"/>
    <property type="match status" value="1"/>
</dbReference>
<feature type="signal peptide" evidence="1">
    <location>
        <begin position="1"/>
        <end position="32"/>
    </location>
</feature>
<evidence type="ECO:0000313" key="2">
    <source>
        <dbReference type="EMBL" id="AMJ77424.1"/>
    </source>
</evidence>
<gene>
    <name evidence="2" type="ORF">AV942_03380</name>
</gene>
<keyword evidence="1" id="KW-0732">Signal</keyword>
<dbReference type="RefSeq" id="WP_015066221.1">
    <property type="nucleotide sequence ID" value="NZ_CAXGIV010000065.1"/>
</dbReference>
<accession>A0AAC9ACQ6</accession>
<evidence type="ECO:0000256" key="1">
    <source>
        <dbReference type="SAM" id="SignalP"/>
    </source>
</evidence>
<dbReference type="Pfam" id="PF01663">
    <property type="entry name" value="Phosphodiest"/>
    <property type="match status" value="1"/>
</dbReference>
<dbReference type="CDD" id="cd16018">
    <property type="entry name" value="Enpp"/>
    <property type="match status" value="1"/>
</dbReference>
<proteinExistence type="predicted"/>
<dbReference type="InterPro" id="IPR017850">
    <property type="entry name" value="Alkaline_phosphatase_core_sf"/>
</dbReference>
<protein>
    <submittedName>
        <fullName evidence="2">Phosphodiesterase</fullName>
    </submittedName>
</protein>
<sequence length="447" mass="49736">MGSNTLATQKNTLFAFTMLIFSFCFMSSDAVAAEQASSAQSNPVGLKQLPIETVHESEQAKRHDEQYVVLISLDGFRHDYIELHNAKYLGAIAKEGVRAASMIPVYPSNTFPNHISLVTGLLPKHHGIVNNRFYDKSRPAEDGYAKYKLGYGRMDSTWITATPFWNLVEYHGMKAATFFWPESDARISGAQPSYFFHYSKYADYQQRIDQIIHWLKLPEGARPRFIAGYFSLTDTVGHDEGPFSEKTHHAVQNVDALIGQLHQRIKALNLPVNLVVVSDHGMTPVDEAQLIEVESLSIPDSFIIENEGAQVHLYAKESVSREDITEEFDRLTAIAQNRYLVLNEQQRALRHMEAGNRTGDIILEIAPPARFKNAGSMHTSKGGHGYENTLPDMGATFVATGPAFKINKTLPAFSNLEVYPALAKILGITPLTPIDGELDVLAQGLTL</sequence>
<organism evidence="2 3">
    <name type="scientific">Alteromonas mediterranea</name>
    <dbReference type="NCBI Taxonomy" id="314275"/>
    <lineage>
        <taxon>Bacteria</taxon>
        <taxon>Pseudomonadati</taxon>
        <taxon>Pseudomonadota</taxon>
        <taxon>Gammaproteobacteria</taxon>
        <taxon>Alteromonadales</taxon>
        <taxon>Alteromonadaceae</taxon>
        <taxon>Alteromonas/Salinimonas group</taxon>
        <taxon>Alteromonas</taxon>
    </lineage>
</organism>